<comment type="subcellular location">
    <subcellularLocation>
        <location evidence="1">Membrane</location>
        <topology evidence="1">Multi-pass membrane protein</topology>
    </subcellularLocation>
</comment>
<dbReference type="PANTHER" id="PTHR10519">
    <property type="entry name" value="GABA-B RECEPTOR"/>
    <property type="match status" value="1"/>
</dbReference>
<keyword evidence="7" id="KW-0325">Glycoprotein</keyword>
<evidence type="ECO:0000259" key="10">
    <source>
        <dbReference type="PROSITE" id="PS50259"/>
    </source>
</evidence>
<evidence type="ECO:0000256" key="1">
    <source>
        <dbReference type="ARBA" id="ARBA00004141"/>
    </source>
</evidence>
<keyword evidence="5 9" id="KW-0472">Membrane</keyword>
<dbReference type="InterPro" id="IPR017978">
    <property type="entry name" value="GPCR_3_C"/>
</dbReference>
<accession>A0A1Y2I0K6</accession>
<dbReference type="GO" id="GO:0004965">
    <property type="term" value="F:G protein-coupled GABA receptor activity"/>
    <property type="evidence" value="ECO:0007669"/>
    <property type="project" value="InterPro"/>
</dbReference>
<evidence type="ECO:0000256" key="2">
    <source>
        <dbReference type="ARBA" id="ARBA00022692"/>
    </source>
</evidence>
<feature type="transmembrane region" description="Helical" evidence="9">
    <location>
        <begin position="120"/>
        <end position="142"/>
    </location>
</feature>
<evidence type="ECO:0000256" key="8">
    <source>
        <dbReference type="ARBA" id="ARBA00023224"/>
    </source>
</evidence>
<feature type="transmembrane region" description="Helical" evidence="9">
    <location>
        <begin position="87"/>
        <end position="108"/>
    </location>
</feature>
<keyword evidence="8" id="KW-0807">Transducer</keyword>
<keyword evidence="3 9" id="KW-1133">Transmembrane helix</keyword>
<evidence type="ECO:0000256" key="4">
    <source>
        <dbReference type="ARBA" id="ARBA00023040"/>
    </source>
</evidence>
<evidence type="ECO:0000313" key="11">
    <source>
        <dbReference type="EMBL" id="ORZ39513.1"/>
    </source>
</evidence>
<dbReference type="AlphaFoldDB" id="A0A1Y2I0K6"/>
<keyword evidence="12" id="KW-1185">Reference proteome</keyword>
<dbReference type="OrthoDB" id="2148698at2759"/>
<dbReference type="PANTHER" id="PTHR10519:SF20">
    <property type="entry name" value="G-PROTEIN COUPLED RECEPTOR 156-RELATED"/>
    <property type="match status" value="1"/>
</dbReference>
<dbReference type="GO" id="GO:0038039">
    <property type="term" value="C:G protein-coupled receptor heterodimeric complex"/>
    <property type="evidence" value="ECO:0007669"/>
    <property type="project" value="TreeGrafter"/>
</dbReference>
<proteinExistence type="predicted"/>
<gene>
    <name evidence="11" type="ORF">BCR44DRAFT_123782</name>
</gene>
<dbReference type="GO" id="GO:0007214">
    <property type="term" value="P:gamma-aminobutyric acid signaling pathway"/>
    <property type="evidence" value="ECO:0007669"/>
    <property type="project" value="TreeGrafter"/>
</dbReference>
<feature type="transmembrane region" description="Helical" evidence="9">
    <location>
        <begin position="63"/>
        <end position="81"/>
    </location>
</feature>
<sequence>MGYLIIPLSLGVPTQQTCSAQAWVAAISVSMVLGNLMTKTLRIMFIFAGGRKGRLVGLADRDMLRYSAAVLLIQIILMALWTSHGNAFLALILSYNAALLIFSVYLAIRTRGAQSAYRESKSIGIGVYAITLISGICIPILLLPSTGPVVGFVLKTGAI</sequence>
<keyword evidence="4" id="KW-0297">G-protein coupled receptor</keyword>
<dbReference type="EMBL" id="MCFL01000005">
    <property type="protein sequence ID" value="ORZ39513.1"/>
    <property type="molecule type" value="Genomic_DNA"/>
</dbReference>
<reference evidence="11 12" key="1">
    <citation type="submission" date="2016-07" db="EMBL/GenBank/DDBJ databases">
        <title>Pervasive Adenine N6-methylation of Active Genes in Fungi.</title>
        <authorList>
            <consortium name="DOE Joint Genome Institute"/>
            <person name="Mondo S.J."/>
            <person name="Dannebaum R.O."/>
            <person name="Kuo R.C."/>
            <person name="Labutti K."/>
            <person name="Haridas S."/>
            <person name="Kuo A."/>
            <person name="Salamov A."/>
            <person name="Ahrendt S.R."/>
            <person name="Lipzen A."/>
            <person name="Sullivan W."/>
            <person name="Andreopoulos W.B."/>
            <person name="Clum A."/>
            <person name="Lindquist E."/>
            <person name="Daum C."/>
            <person name="Ramamoorthy G.K."/>
            <person name="Gryganskyi A."/>
            <person name="Culley D."/>
            <person name="Magnuson J.K."/>
            <person name="James T.Y."/>
            <person name="O'Malley M.A."/>
            <person name="Stajich J.E."/>
            <person name="Spatafora J.W."/>
            <person name="Visel A."/>
            <person name="Grigoriev I.V."/>
        </authorList>
    </citation>
    <scope>NUCLEOTIDE SEQUENCE [LARGE SCALE GENOMIC DNA]</scope>
    <source>
        <strain evidence="11 12">PL171</strain>
    </source>
</reference>
<keyword evidence="6" id="KW-0675">Receptor</keyword>
<protein>
    <recommendedName>
        <fullName evidence="10">G-protein coupled receptors family 3 profile domain-containing protein</fullName>
    </recommendedName>
</protein>
<keyword evidence="2 9" id="KW-0812">Transmembrane</keyword>
<dbReference type="InterPro" id="IPR002455">
    <property type="entry name" value="GPCR3_GABA-B"/>
</dbReference>
<evidence type="ECO:0000256" key="9">
    <source>
        <dbReference type="SAM" id="Phobius"/>
    </source>
</evidence>
<comment type="caution">
    <text evidence="11">The sequence shown here is derived from an EMBL/GenBank/DDBJ whole genome shotgun (WGS) entry which is preliminary data.</text>
</comment>
<feature type="domain" description="G-protein coupled receptors family 3 profile" evidence="10">
    <location>
        <begin position="1"/>
        <end position="144"/>
    </location>
</feature>
<dbReference type="Proteomes" id="UP000193411">
    <property type="component" value="Unassembled WGS sequence"/>
</dbReference>
<evidence type="ECO:0000256" key="5">
    <source>
        <dbReference type="ARBA" id="ARBA00023136"/>
    </source>
</evidence>
<feature type="transmembrane region" description="Helical" evidence="9">
    <location>
        <begin position="20"/>
        <end position="42"/>
    </location>
</feature>
<dbReference type="PROSITE" id="PS50259">
    <property type="entry name" value="G_PROTEIN_RECEP_F3_4"/>
    <property type="match status" value="1"/>
</dbReference>
<evidence type="ECO:0000256" key="3">
    <source>
        <dbReference type="ARBA" id="ARBA00022989"/>
    </source>
</evidence>
<name>A0A1Y2I0K6_9FUNG</name>
<dbReference type="Pfam" id="PF00003">
    <property type="entry name" value="7tm_3"/>
    <property type="match status" value="1"/>
</dbReference>
<evidence type="ECO:0000313" key="12">
    <source>
        <dbReference type="Proteomes" id="UP000193411"/>
    </source>
</evidence>
<feature type="non-terminal residue" evidence="11">
    <location>
        <position position="159"/>
    </location>
</feature>
<organism evidence="11 12">
    <name type="scientific">Catenaria anguillulae PL171</name>
    <dbReference type="NCBI Taxonomy" id="765915"/>
    <lineage>
        <taxon>Eukaryota</taxon>
        <taxon>Fungi</taxon>
        <taxon>Fungi incertae sedis</taxon>
        <taxon>Blastocladiomycota</taxon>
        <taxon>Blastocladiomycetes</taxon>
        <taxon>Blastocladiales</taxon>
        <taxon>Catenariaceae</taxon>
        <taxon>Catenaria</taxon>
    </lineage>
</organism>
<evidence type="ECO:0000256" key="6">
    <source>
        <dbReference type="ARBA" id="ARBA00023170"/>
    </source>
</evidence>
<evidence type="ECO:0000256" key="7">
    <source>
        <dbReference type="ARBA" id="ARBA00023180"/>
    </source>
</evidence>